<organism evidence="4 5">
    <name type="scientific">Plasmodiophora brassicae</name>
    <name type="common">Clubroot disease agent</name>
    <dbReference type="NCBI Taxonomy" id="37360"/>
    <lineage>
        <taxon>Eukaryota</taxon>
        <taxon>Sar</taxon>
        <taxon>Rhizaria</taxon>
        <taxon>Endomyxa</taxon>
        <taxon>Phytomyxea</taxon>
        <taxon>Plasmodiophorida</taxon>
        <taxon>Plasmodiophoridae</taxon>
        <taxon>Plasmodiophora</taxon>
    </lineage>
</organism>
<dbReference type="Gene3D" id="1.25.40.530">
    <property type="entry name" value="MyTH4 domain"/>
    <property type="match status" value="1"/>
</dbReference>
<feature type="domain" description="MyTH4" evidence="3">
    <location>
        <begin position="306"/>
        <end position="474"/>
    </location>
</feature>
<feature type="compositionally biased region" description="Basic and acidic residues" evidence="1">
    <location>
        <begin position="160"/>
        <end position="176"/>
    </location>
</feature>
<geneLocation type="mitochondrion" evidence="4"/>
<accession>A0A3P3YAG5</accession>
<feature type="region of interest" description="Disordered" evidence="1">
    <location>
        <begin position="147"/>
        <end position="176"/>
    </location>
</feature>
<dbReference type="Pfam" id="PF00397">
    <property type="entry name" value="WW"/>
    <property type="match status" value="1"/>
</dbReference>
<dbReference type="SMART" id="SM00456">
    <property type="entry name" value="WW"/>
    <property type="match status" value="2"/>
</dbReference>
<dbReference type="InterPro" id="IPR038185">
    <property type="entry name" value="MyTH4_dom_sf"/>
</dbReference>
<evidence type="ECO:0000259" key="3">
    <source>
        <dbReference type="PROSITE" id="PS51016"/>
    </source>
</evidence>
<dbReference type="AlphaFoldDB" id="A0A3P3YAG5"/>
<dbReference type="Pfam" id="PF00784">
    <property type="entry name" value="MyTH4"/>
    <property type="match status" value="1"/>
</dbReference>
<evidence type="ECO:0000313" key="4">
    <source>
        <dbReference type="EMBL" id="SPQ97158.1"/>
    </source>
</evidence>
<dbReference type="Gene3D" id="2.30.29.30">
    <property type="entry name" value="Pleckstrin-homology domain (PH domain)/Phosphotyrosine-binding domain (PTB)"/>
    <property type="match status" value="1"/>
</dbReference>
<gene>
    <name evidence="4" type="ORF">PLBR_LOCUS4373</name>
</gene>
<evidence type="ECO:0000313" key="5">
    <source>
        <dbReference type="Proteomes" id="UP000290189"/>
    </source>
</evidence>
<dbReference type="InterPro" id="IPR001202">
    <property type="entry name" value="WW_dom"/>
</dbReference>
<dbReference type="GO" id="GO:0005856">
    <property type="term" value="C:cytoskeleton"/>
    <property type="evidence" value="ECO:0007669"/>
    <property type="project" value="InterPro"/>
</dbReference>
<dbReference type="PANTHER" id="PTHR22692">
    <property type="entry name" value="MYOSIN VII, XV"/>
    <property type="match status" value="1"/>
</dbReference>
<dbReference type="InterPro" id="IPR000857">
    <property type="entry name" value="MyTH4_dom"/>
</dbReference>
<dbReference type="PROSITE" id="PS01159">
    <property type="entry name" value="WW_DOMAIN_1"/>
    <property type="match status" value="1"/>
</dbReference>
<feature type="region of interest" description="Disordered" evidence="1">
    <location>
        <begin position="75"/>
        <end position="99"/>
    </location>
</feature>
<feature type="domain" description="WW" evidence="2">
    <location>
        <begin position="8"/>
        <end position="42"/>
    </location>
</feature>
<reference evidence="4 5" key="1">
    <citation type="submission" date="2018-03" db="EMBL/GenBank/DDBJ databases">
        <authorList>
            <person name="Fogelqvist J."/>
        </authorList>
    </citation>
    <scope>NUCLEOTIDE SEQUENCE [LARGE SCALE GENOMIC DNA]</scope>
</reference>
<dbReference type="CDD" id="cd00201">
    <property type="entry name" value="WW"/>
    <property type="match status" value="1"/>
</dbReference>
<dbReference type="PROSITE" id="PS50020">
    <property type="entry name" value="WW_DOMAIN_2"/>
    <property type="match status" value="1"/>
</dbReference>
<dbReference type="SUPFAM" id="SSF51045">
    <property type="entry name" value="WW domain"/>
    <property type="match status" value="1"/>
</dbReference>
<proteinExistence type="predicted"/>
<feature type="compositionally biased region" description="Acidic residues" evidence="1">
    <location>
        <begin position="147"/>
        <end position="159"/>
    </location>
</feature>
<dbReference type="Proteomes" id="UP000290189">
    <property type="component" value="Unassembled WGS sequence"/>
</dbReference>
<dbReference type="PANTHER" id="PTHR22692:SF35">
    <property type="match status" value="1"/>
</dbReference>
<evidence type="ECO:0008006" key="6">
    <source>
        <dbReference type="Google" id="ProtNLM"/>
    </source>
</evidence>
<dbReference type="Gene3D" id="2.20.70.10">
    <property type="match status" value="1"/>
</dbReference>
<name>A0A3P3YAG5_PLABS</name>
<dbReference type="EMBL" id="OVEO01000007">
    <property type="protein sequence ID" value="SPQ97158.1"/>
    <property type="molecule type" value="Genomic_DNA"/>
</dbReference>
<protein>
    <recommendedName>
        <fullName evidence="6">WW domain-containing protein</fullName>
    </recommendedName>
</protein>
<dbReference type="InterPro" id="IPR011993">
    <property type="entry name" value="PH-like_dom_sf"/>
</dbReference>
<evidence type="ECO:0000256" key="1">
    <source>
        <dbReference type="SAM" id="MobiDB-lite"/>
    </source>
</evidence>
<dbReference type="InterPro" id="IPR051567">
    <property type="entry name" value="Unconventional_Myosin_ATPase"/>
</dbReference>
<dbReference type="PROSITE" id="PS51016">
    <property type="entry name" value="MYTH4"/>
    <property type="match status" value="1"/>
</dbReference>
<keyword evidence="4" id="KW-0496">Mitochondrion</keyword>
<dbReference type="InterPro" id="IPR036020">
    <property type="entry name" value="WW_dom_sf"/>
</dbReference>
<sequence length="803" mass="87416">MAEVASGETSASPWIELYDPSAGLPYYANPSTGETSWERPASVTFPVNGTDWRTCIDAETQTTYWYNVGTKETAREPPTEFATSAPAPEVRPGPDSAPVADKRASIVHQIEKERASAADSMPELGSIAEAPLAKLDLGLDDLAEQFQFSDDDNDDDDADLSGHGDDDTVPSLRHDLLPAKKDLKPYDSRAAIMAKQSMRGEAFLAQCVADASANPEPEPPEDLGIRLAVLSGNDWNGTTLYAVPHPTWPVPSPDACRTEIDLYPLRDYAEAHIDVAGLQKSVGGWFSRNKDGEMSPADLALSQIVHTGKVAKHPILRFVPDGPCAALAVRLSKNILTYCGERRSGKDWFGHVTRILASMLGQYGDLGPAQTEMLVSEVYVQVLRQIRGNGNARSLRLAWKLLLILGSIVSPGEEMYSYLSSFLHAQICALVQAANKDDNDVLDTVVHCLASLDKTRRNGSRHRLPALAEVAAIQSLSTLEVNLCLLHGEQVKIGVHSQTTIGEIEDLCATFFEADAPLLAVHQMEIDAAAGTRVFRGLDRTDRVMDIMTASPDALLALRVPVITTAVVEDNTIKIGTRSLIFVELCSSLIYGWHRLSQDAQIASAALMLQGTLDCRRIQTAKLDGFIRAHVREITASRLRRELGEDMLIMKVAAALDAQGSIYRVGRARRCLIDELVHLATFGSSFFPAERQTTDHKGHTESSTVVLAISWRGLLLIEPESRAIMHGFTVPELLTYGRKDAQLIIVAGTSVRHDKLIFVSPMADAIDKHFRLCCPTAPAIVALGTTTSPTAAIRAARTSMAFQ</sequence>
<evidence type="ECO:0000259" key="2">
    <source>
        <dbReference type="PROSITE" id="PS50020"/>
    </source>
</evidence>